<dbReference type="GO" id="GO:0046872">
    <property type="term" value="F:metal ion binding"/>
    <property type="evidence" value="ECO:0007669"/>
    <property type="project" value="InterPro"/>
</dbReference>
<evidence type="ECO:0000256" key="2">
    <source>
        <dbReference type="ARBA" id="ARBA00013255"/>
    </source>
</evidence>
<evidence type="ECO:0000256" key="6">
    <source>
        <dbReference type="ARBA" id="ARBA00022840"/>
    </source>
</evidence>
<evidence type="ECO:0000256" key="10">
    <source>
        <dbReference type="PROSITE-ProRule" id="PRU00409"/>
    </source>
</evidence>
<dbReference type="Gene3D" id="3.40.50.20">
    <property type="match status" value="1"/>
</dbReference>
<dbReference type="InterPro" id="IPR020560">
    <property type="entry name" value="PRibGlycinamide_synth_C-dom"/>
</dbReference>
<evidence type="ECO:0000313" key="12">
    <source>
        <dbReference type="EMBL" id="OGY11269.1"/>
    </source>
</evidence>
<dbReference type="EMBL" id="MHCA01000041">
    <property type="protein sequence ID" value="OGY11269.1"/>
    <property type="molecule type" value="Genomic_DNA"/>
</dbReference>
<dbReference type="InterPro" id="IPR037123">
    <property type="entry name" value="PRibGlycinamide_synth_C_sf"/>
</dbReference>
<dbReference type="InterPro" id="IPR011054">
    <property type="entry name" value="Rudment_hybrid_motif"/>
</dbReference>
<keyword evidence="4 10" id="KW-0547">Nucleotide-binding</keyword>
<dbReference type="SMART" id="SM01210">
    <property type="entry name" value="GARS_C"/>
    <property type="match status" value="1"/>
</dbReference>
<dbReference type="InterPro" id="IPR020562">
    <property type="entry name" value="PRibGlycinamide_synth_N"/>
</dbReference>
<name>A0A1G1V761_9BACT</name>
<dbReference type="GO" id="GO:0005524">
    <property type="term" value="F:ATP binding"/>
    <property type="evidence" value="ECO:0007669"/>
    <property type="project" value="UniProtKB-UniRule"/>
</dbReference>
<dbReference type="SUPFAM" id="SSF51246">
    <property type="entry name" value="Rudiment single hybrid motif"/>
    <property type="match status" value="1"/>
</dbReference>
<dbReference type="SMART" id="SM01209">
    <property type="entry name" value="GARS_A"/>
    <property type="match status" value="1"/>
</dbReference>
<dbReference type="UniPathway" id="UPA00074">
    <property type="reaction ID" value="UER00125"/>
</dbReference>
<dbReference type="STRING" id="1797517.A3F61_03620"/>
<dbReference type="PANTHER" id="PTHR43472">
    <property type="entry name" value="PHOSPHORIBOSYLAMINE--GLYCINE LIGASE"/>
    <property type="match status" value="1"/>
</dbReference>
<evidence type="ECO:0000256" key="9">
    <source>
        <dbReference type="ARBA" id="ARBA00042864"/>
    </source>
</evidence>
<dbReference type="InterPro" id="IPR013815">
    <property type="entry name" value="ATP_grasp_subdomain_1"/>
</dbReference>
<dbReference type="SUPFAM" id="SSF52440">
    <property type="entry name" value="PreATP-grasp domain"/>
    <property type="match status" value="1"/>
</dbReference>
<dbReference type="NCBIfam" id="TIGR00877">
    <property type="entry name" value="purD"/>
    <property type="match status" value="1"/>
</dbReference>
<keyword evidence="5" id="KW-0658">Purine biosynthesis</keyword>
<evidence type="ECO:0000256" key="4">
    <source>
        <dbReference type="ARBA" id="ARBA00022741"/>
    </source>
</evidence>
<comment type="similarity">
    <text evidence="7">Belongs to the GARS family.</text>
</comment>
<evidence type="ECO:0000256" key="8">
    <source>
        <dbReference type="ARBA" id="ARBA00042242"/>
    </source>
</evidence>
<dbReference type="Gene3D" id="3.30.470.20">
    <property type="entry name" value="ATP-grasp fold, B domain"/>
    <property type="match status" value="1"/>
</dbReference>
<reference evidence="12 13" key="1">
    <citation type="journal article" date="2016" name="Nat. Commun.">
        <title>Thousands of microbial genomes shed light on interconnected biogeochemical processes in an aquifer system.</title>
        <authorList>
            <person name="Anantharaman K."/>
            <person name="Brown C.T."/>
            <person name="Hug L.A."/>
            <person name="Sharon I."/>
            <person name="Castelle C.J."/>
            <person name="Probst A.J."/>
            <person name="Thomas B.C."/>
            <person name="Singh A."/>
            <person name="Wilkins M.J."/>
            <person name="Karaoz U."/>
            <person name="Brodie E.L."/>
            <person name="Williams K.H."/>
            <person name="Hubbard S.S."/>
            <person name="Banfield J.F."/>
        </authorList>
    </citation>
    <scope>NUCLEOTIDE SEQUENCE [LARGE SCALE GENOMIC DNA]</scope>
</reference>
<dbReference type="InterPro" id="IPR011761">
    <property type="entry name" value="ATP-grasp"/>
</dbReference>
<keyword evidence="6 10" id="KW-0067">ATP-binding</keyword>
<dbReference type="GO" id="GO:0009113">
    <property type="term" value="P:purine nucleobase biosynthetic process"/>
    <property type="evidence" value="ECO:0007669"/>
    <property type="project" value="InterPro"/>
</dbReference>
<gene>
    <name evidence="12" type="ORF">A3F61_03620</name>
</gene>
<dbReference type="SUPFAM" id="SSF56059">
    <property type="entry name" value="Glutathione synthetase ATP-binding domain-like"/>
    <property type="match status" value="1"/>
</dbReference>
<dbReference type="GO" id="GO:0004637">
    <property type="term" value="F:phosphoribosylamine-glycine ligase activity"/>
    <property type="evidence" value="ECO:0007669"/>
    <property type="project" value="UniProtKB-EC"/>
</dbReference>
<comment type="caution">
    <text evidence="12">The sequence shown here is derived from an EMBL/GenBank/DDBJ whole genome shotgun (WGS) entry which is preliminary data.</text>
</comment>
<evidence type="ECO:0000313" key="13">
    <source>
        <dbReference type="Proteomes" id="UP000178272"/>
    </source>
</evidence>
<evidence type="ECO:0000259" key="11">
    <source>
        <dbReference type="PROSITE" id="PS50975"/>
    </source>
</evidence>
<evidence type="ECO:0000256" key="7">
    <source>
        <dbReference type="ARBA" id="ARBA00038345"/>
    </source>
</evidence>
<dbReference type="Proteomes" id="UP000178272">
    <property type="component" value="Unassembled WGS sequence"/>
</dbReference>
<dbReference type="EC" id="6.3.4.13" evidence="2"/>
<dbReference type="Gene3D" id="3.30.1490.20">
    <property type="entry name" value="ATP-grasp fold, A domain"/>
    <property type="match status" value="1"/>
</dbReference>
<evidence type="ECO:0000256" key="5">
    <source>
        <dbReference type="ARBA" id="ARBA00022755"/>
    </source>
</evidence>
<dbReference type="PROSITE" id="PS50975">
    <property type="entry name" value="ATP_GRASP"/>
    <property type="match status" value="1"/>
</dbReference>
<evidence type="ECO:0000256" key="3">
    <source>
        <dbReference type="ARBA" id="ARBA00022598"/>
    </source>
</evidence>
<dbReference type="InterPro" id="IPR020561">
    <property type="entry name" value="PRibGlycinamid_synth_ATP-grasp"/>
</dbReference>
<dbReference type="Pfam" id="PF02843">
    <property type="entry name" value="GARS_C"/>
    <property type="match status" value="1"/>
</dbReference>
<dbReference type="AlphaFoldDB" id="A0A1G1V761"/>
<comment type="pathway">
    <text evidence="1">Purine metabolism; IMP biosynthesis via de novo pathway; N(1)-(5-phospho-D-ribosyl)glycinamide from 5-phospho-alpha-D-ribose 1-diphosphate: step 2/2.</text>
</comment>
<dbReference type="GO" id="GO:0006189">
    <property type="term" value="P:'de novo' IMP biosynthetic process"/>
    <property type="evidence" value="ECO:0007669"/>
    <property type="project" value="UniProtKB-UniPathway"/>
</dbReference>
<proteinExistence type="inferred from homology"/>
<accession>A0A1G1V761</accession>
<feature type="domain" description="ATP-grasp" evidence="11">
    <location>
        <begin position="117"/>
        <end position="327"/>
    </location>
</feature>
<dbReference type="InterPro" id="IPR000115">
    <property type="entry name" value="PRibGlycinamide_synth"/>
</dbReference>
<dbReference type="PANTHER" id="PTHR43472:SF1">
    <property type="entry name" value="PHOSPHORIBOSYLAMINE--GLYCINE LIGASE, CHLOROPLASTIC"/>
    <property type="match status" value="1"/>
</dbReference>
<organism evidence="12 13">
    <name type="scientific">Candidatus Blackburnbacteria bacterium RIFCSPHIGHO2_12_FULL_41_13b</name>
    <dbReference type="NCBI Taxonomy" id="1797517"/>
    <lineage>
        <taxon>Bacteria</taxon>
        <taxon>Candidatus Blackburniibacteriota</taxon>
    </lineage>
</organism>
<dbReference type="Pfam" id="PF02844">
    <property type="entry name" value="GARS_N"/>
    <property type="match status" value="1"/>
</dbReference>
<evidence type="ECO:0000256" key="1">
    <source>
        <dbReference type="ARBA" id="ARBA00005174"/>
    </source>
</evidence>
<sequence>MVERGNTVLVVDGGGRGAALVDKYSQSPHVARVLAVPGNDLMKVGALKPVETFPSLKTVSVPEIIQLCRDEQVDLVDVAQDNAVEAGLVDRLQAEGVSVVGPTRMAGEIEWNKAWAREFGQRHDLPQPHFKICQTTEEGLQYLNSQPDQSWFIKASGLAEGKGALPAKNKQEAVARVRELARFGKAGEVFLIEKWLQNSEGGVPEEFSTFVFVDGENYKLAGSAQDHKRVYDRDEGENTGGMGCSSPPLVLTAELMKVIEKKILAVTINGLNLESRSYKGVLYLGGIVVGGVPHVVEFNARWGDPEAEVILPGLVNDLFEISVGIIERKLGNMDIRTDGMARVVVAGTSRGYPGDYSIVRGKRIYGLEEVSKIKGVKLYGAGVKVEEGKYYANGGRLFYIVGEGKTVIEARSKAYEAMSCVNIDGNNLHFRTDIGWRDVERLRIG</sequence>
<keyword evidence="3 12" id="KW-0436">Ligase</keyword>
<dbReference type="Gene3D" id="3.90.600.10">
    <property type="entry name" value="Phosphoribosylglycinamide synthetase, C-terminal domain"/>
    <property type="match status" value="1"/>
</dbReference>
<dbReference type="Pfam" id="PF01071">
    <property type="entry name" value="GARS_A"/>
    <property type="match status" value="1"/>
</dbReference>
<dbReference type="InterPro" id="IPR016185">
    <property type="entry name" value="PreATP-grasp_dom_sf"/>
</dbReference>
<protein>
    <recommendedName>
        <fullName evidence="2">phosphoribosylamine--glycine ligase</fullName>
        <ecNumber evidence="2">6.3.4.13</ecNumber>
    </recommendedName>
    <alternativeName>
        <fullName evidence="8">Glycinamide ribonucleotide synthetase</fullName>
    </alternativeName>
    <alternativeName>
        <fullName evidence="9">Phosphoribosylglycinamide synthetase</fullName>
    </alternativeName>
</protein>